<feature type="region of interest" description="Disordered" evidence="5">
    <location>
        <begin position="106"/>
        <end position="156"/>
    </location>
</feature>
<evidence type="ECO:0000256" key="2">
    <source>
        <dbReference type="ARBA" id="ARBA00012489"/>
    </source>
</evidence>
<dbReference type="GO" id="GO:0051307">
    <property type="term" value="P:meiotic chromosome separation"/>
    <property type="evidence" value="ECO:0007669"/>
    <property type="project" value="TreeGrafter"/>
</dbReference>
<evidence type="ECO:0000256" key="5">
    <source>
        <dbReference type="SAM" id="MobiDB-lite"/>
    </source>
</evidence>
<evidence type="ECO:0000256" key="1">
    <source>
        <dbReference type="ARBA" id="ARBA00000451"/>
    </source>
</evidence>
<keyword evidence="7" id="KW-0131">Cell cycle</keyword>
<evidence type="ECO:0000313" key="7">
    <source>
        <dbReference type="EMBL" id="KZZ88548.1"/>
    </source>
</evidence>
<comment type="catalytic activity">
    <reaction evidence="1">
        <text>All bonds known to be hydrolyzed by this endopeptidase have arginine in P1 and an acidic residue in P4. P6 is often occupied by an acidic residue or by a hydroxy-amino-acid residue, the phosphorylation of which enhances cleavage.</text>
        <dbReference type="EC" id="3.4.22.49"/>
    </reaction>
</comment>
<dbReference type="PANTHER" id="PTHR12792:SF0">
    <property type="entry name" value="SEPARIN"/>
    <property type="match status" value="1"/>
</dbReference>
<dbReference type="GO" id="GO:0051301">
    <property type="term" value="P:cell division"/>
    <property type="evidence" value="ECO:0007669"/>
    <property type="project" value="UniProtKB-KW"/>
</dbReference>
<dbReference type="EC" id="3.4.22.49" evidence="2"/>
<dbReference type="PANTHER" id="PTHR12792">
    <property type="entry name" value="EXTRA SPINDLE POLES 1-RELATED"/>
    <property type="match status" value="1"/>
</dbReference>
<name>A0A167W954_9EURO</name>
<dbReference type="InterPro" id="IPR005314">
    <property type="entry name" value="Peptidase_C50"/>
</dbReference>
<keyword evidence="3" id="KW-0378">Hydrolase</keyword>
<feature type="compositionally biased region" description="Basic and acidic residues" evidence="5">
    <location>
        <begin position="2038"/>
        <end position="2053"/>
    </location>
</feature>
<dbReference type="GO" id="GO:0006508">
    <property type="term" value="P:proteolysis"/>
    <property type="evidence" value="ECO:0007669"/>
    <property type="project" value="InterPro"/>
</dbReference>
<evidence type="ECO:0000256" key="4">
    <source>
        <dbReference type="ARBA" id="ARBA00022829"/>
    </source>
</evidence>
<organism evidence="7 8">
    <name type="scientific">Ascosphaera apis ARSEF 7405</name>
    <dbReference type="NCBI Taxonomy" id="392613"/>
    <lineage>
        <taxon>Eukaryota</taxon>
        <taxon>Fungi</taxon>
        <taxon>Dikarya</taxon>
        <taxon>Ascomycota</taxon>
        <taxon>Pezizomycotina</taxon>
        <taxon>Eurotiomycetes</taxon>
        <taxon>Eurotiomycetidae</taxon>
        <taxon>Onygenales</taxon>
        <taxon>Ascosphaeraceae</taxon>
        <taxon>Ascosphaera</taxon>
    </lineage>
</organism>
<proteinExistence type="predicted"/>
<evidence type="ECO:0000259" key="6">
    <source>
        <dbReference type="PROSITE" id="PS51700"/>
    </source>
</evidence>
<evidence type="ECO:0000256" key="3">
    <source>
        <dbReference type="ARBA" id="ARBA00022801"/>
    </source>
</evidence>
<dbReference type="VEuPathDB" id="FungiDB:AAP_04871"/>
<dbReference type="EMBL" id="AZGZ01000025">
    <property type="protein sequence ID" value="KZZ88548.1"/>
    <property type="molecule type" value="Genomic_DNA"/>
</dbReference>
<keyword evidence="7" id="KW-0132">Cell division</keyword>
<dbReference type="OrthoDB" id="10255632at2759"/>
<dbReference type="GO" id="GO:0005737">
    <property type="term" value="C:cytoplasm"/>
    <property type="evidence" value="ECO:0007669"/>
    <property type="project" value="TreeGrafter"/>
</dbReference>
<dbReference type="PROSITE" id="PS51700">
    <property type="entry name" value="SEPARIN"/>
    <property type="match status" value="1"/>
</dbReference>
<keyword evidence="4" id="KW-0159">Chromosome partition</keyword>
<protein>
    <recommendedName>
        <fullName evidence="2">separase</fullName>
        <ecNumber evidence="2">3.4.22.49</ecNumber>
    </recommendedName>
</protein>
<dbReference type="Pfam" id="PF03568">
    <property type="entry name" value="Separin_C"/>
    <property type="match status" value="1"/>
</dbReference>
<dbReference type="GO" id="GO:0044732">
    <property type="term" value="C:mitotic spindle pole body"/>
    <property type="evidence" value="ECO:0007669"/>
    <property type="project" value="TreeGrafter"/>
</dbReference>
<feature type="region of interest" description="Disordered" evidence="5">
    <location>
        <begin position="44"/>
        <end position="81"/>
    </location>
</feature>
<dbReference type="GO" id="GO:0004197">
    <property type="term" value="F:cysteine-type endopeptidase activity"/>
    <property type="evidence" value="ECO:0007669"/>
    <property type="project" value="InterPro"/>
</dbReference>
<sequence>MRQPSTATPNVLCTGIKAALRSSENCTRDTVLCLSRLLMSSPADLSKDTKRRTTHPARQTKSSTYKLTTDSSSTPEAENSIGLSRNERLLLATETFNLASKVISDHLRRTESPTSRTPKASPGRSPLKVTSSNRRTPPRNIRSSDPVQLKLEEKDNDSTSGVVQVANCARTSLTALLEIQQQRGELELSDSLRQLEQGFSVLIGKLSALQLHDAAFDELARQRDRIAKYQRKDGTTQRKQISIERGNHFTIAKGMASQLLVFDQLPATEGLSALVMAYQQQVLKAVLAARQPTALKNMPSVLVPSNEHCPANVILSAHRKGFIQKERAIQQLQTLAHTVASLSSLTPKDSDGKLTNSKVSQYVDILDLQIASLEIRSLAWTLADHKCDEVKDLWEPLAKFFGLFARRCPVVHKQGLSTIKQSYVRLKNTLRLGGYHLSSTTRAGAVSTVFTILGQKSQVAAAFEDADIFYHRSLTSIPVGHPALIATCHIRIALLNIETSADTKADRSSAITKSISEALGCLGQSLKGSQTELDELIIESAKLTKIIMNILGGTRQRDHFTNLKKDASLLISFVHQFVKILKRYIGQPLNAPDGTDTQLQALFLSRFTKFRGIVSSSIESLITIGKLSLNGEVPLDWEEVLASLSDCLCFLEFIRHFEGTHDENAQTRKPLGFVKLSNLYWSRYLKLKAANSTKDEQILALQQCAKVLQKCPSPERYQGFLGYKLERLASLYLDTGKTEQAISAYRSSIEAYIEAGSLLDAAEDAKSAPLGKILKDSNGRGFTLHRALSQFVKLNWRSGNRSFVMDTDLSLDQRVILLESQLLTVTELVTSKPNEDYMDALSVIVHTLMTLYPINNNPIRRARVCLQAVRFALNSPGKLDEELFKAVIRESEIILTDESDHGQDKGLRNYRSSILTSLHFFCAMCFGHLSRENLETVTRGIVTISHECDSWSDVSSKIEEPESWIRQCQTFINYLEMRGYWKLRLSALSALIRILEVSRNHATELLSCFAQLVLQYTRLGLAKQAAAALSNARSLVETNEMGPAALISWYLALAALAIEERNLDQAWEYLASARDTFDQGVVDTSGAAFFERTILERLVTDAATLHSRLAFYAGDSQSAISFAKLSVKMSNRIWARLDRYCGQHWTKRQNSVNSCSLETDTIDEKLSRLSLKQDPTSSLYREGCTYWHHFLSHFSSLLHLSRLSSHYGLYQDTIYFAEQAHECALGIGSTASVILAKAFLGEQYMLAGDFEKGNKFANSALEGISSLDGNREIVASYSRYLGLKAVMKPVDTEQIPFHLAYKAFEQFLANASEEAGSSTIEMLGQQLHELTIDGELDRTHSKDCIVSKTVRPEDQSILEPSLLRLQGYLLRQEAETMLLSRNTNKASLLLDAAETYPKDDSEDISNILLRAKLLLVRAADKLSSHAVYCVLSESTYSMPSVLATACHTPQAGRSSRAHGTRTRSTTASARTKSPVIQQRARARVPVQGEYSTLLSAAKDLLMGGSKKIVQHGSASDNLQLSRLLSQVQLMESATTAAPELSMTAFLRSIIENGKKLPFSQETAFILADKKLSSGFEPLAWPAMAQQPKCLSISDEDILGQCIERLPVNWNIVSLTLNADQSEMIITRLQFNEEVFVLRLPLKRGNAEDADEEDTFGFAQGKAEITEIIQDANRSAHDTRARNGDREDKKKWWANRELLDSRLKDFLKNIETLWFGGFRGVFFPKSRDDELFDTFCCTFDKLLSKHLPSRRQRGKQKHAQLKINSAVLDLFVKLDKLDTEDDPEELVMDLLYFVVDILQFHGERNAYDEIDFDQMTVEVIDAIKAYTEANTRKNRQRDEHIILVLDKELHLFPWESLGFLKGAAVTRVPSLQCVNERLSRHHENGAKVGRDSVSYILNPGGDLKSTQAKFQPVFSSMPGWSGIVGRSPSEEEFQHALESNEVVLYFGHGSGAQYIRGRTIRRLDQCAVTFLMGCSSGVLTEAHEFEPYGTPLNYMHAGAGALVATLWDVTDKDIDRFTKAALEKWGLIPSTRYLPRSRAQKEQEAMEPRKREEESPIGIDSAISQSRDSCIFKYLNGAAPVVYGIPMFLK</sequence>
<dbReference type="Proteomes" id="UP000242877">
    <property type="component" value="Unassembled WGS sequence"/>
</dbReference>
<accession>A0A167W954</accession>
<keyword evidence="8" id="KW-1185">Reference proteome</keyword>
<evidence type="ECO:0000313" key="8">
    <source>
        <dbReference type="Proteomes" id="UP000242877"/>
    </source>
</evidence>
<feature type="region of interest" description="Disordered" evidence="5">
    <location>
        <begin position="2035"/>
        <end position="2058"/>
    </location>
</feature>
<feature type="domain" description="Peptidase C50" evidence="6">
    <location>
        <begin position="1889"/>
        <end position="1984"/>
    </location>
</feature>
<feature type="compositionally biased region" description="Polar residues" evidence="5">
    <location>
        <begin position="56"/>
        <end position="81"/>
    </location>
</feature>
<dbReference type="GO" id="GO:0072686">
    <property type="term" value="C:mitotic spindle"/>
    <property type="evidence" value="ECO:0007669"/>
    <property type="project" value="TreeGrafter"/>
</dbReference>
<dbReference type="GO" id="GO:0005634">
    <property type="term" value="C:nucleus"/>
    <property type="evidence" value="ECO:0007669"/>
    <property type="project" value="InterPro"/>
</dbReference>
<reference evidence="7 8" key="1">
    <citation type="journal article" date="2016" name="Genome Biol. Evol.">
        <title>Divergent and convergent evolution of fungal pathogenicity.</title>
        <authorList>
            <person name="Shang Y."/>
            <person name="Xiao G."/>
            <person name="Zheng P."/>
            <person name="Cen K."/>
            <person name="Zhan S."/>
            <person name="Wang C."/>
        </authorList>
    </citation>
    <scope>NUCLEOTIDE SEQUENCE [LARGE SCALE GENOMIC DNA]</scope>
    <source>
        <strain evidence="7 8">ARSEF 7405</strain>
    </source>
</reference>
<feature type="compositionally biased region" description="Polar residues" evidence="5">
    <location>
        <begin position="128"/>
        <end position="146"/>
    </location>
</feature>
<feature type="compositionally biased region" description="Low complexity" evidence="5">
    <location>
        <begin position="1462"/>
        <end position="1473"/>
    </location>
</feature>
<dbReference type="InterPro" id="IPR030397">
    <property type="entry name" value="SEPARIN_core_dom"/>
</dbReference>
<gene>
    <name evidence="7" type="ORF">AAP_04871</name>
</gene>
<comment type="caution">
    <text evidence="7">The sequence shown here is derived from an EMBL/GenBank/DDBJ whole genome shotgun (WGS) entry which is preliminary data.</text>
</comment>
<feature type="region of interest" description="Disordered" evidence="5">
    <location>
        <begin position="1449"/>
        <end position="1474"/>
    </location>
</feature>